<evidence type="ECO:0000256" key="2">
    <source>
        <dbReference type="ARBA" id="ARBA00004496"/>
    </source>
</evidence>
<keyword evidence="4" id="KW-0963">Cytoplasm</keyword>
<comment type="catalytic activity">
    <reaction evidence="8">
        <text>an aromatic L-alpha-amino acid + 2-oxoglutarate = an aromatic oxo-acid + L-glutamate</text>
        <dbReference type="Rhea" id="RHEA:17533"/>
        <dbReference type="ChEBI" id="CHEBI:16810"/>
        <dbReference type="ChEBI" id="CHEBI:29985"/>
        <dbReference type="ChEBI" id="CHEBI:73309"/>
        <dbReference type="ChEBI" id="CHEBI:84824"/>
        <dbReference type="EC" id="2.6.1.57"/>
    </reaction>
</comment>
<feature type="domain" description="Aminotransferase class I/classII large" evidence="10">
    <location>
        <begin position="126"/>
        <end position="496"/>
    </location>
</feature>
<dbReference type="GO" id="GO:0019878">
    <property type="term" value="P:lysine biosynthetic process via aminoadipic acid"/>
    <property type="evidence" value="ECO:0007669"/>
    <property type="project" value="TreeGrafter"/>
</dbReference>
<reference evidence="11 12" key="1">
    <citation type="journal article" date="2015" name="Environ. Microbiol.">
        <title>Metagenome sequence of Elaphomyces granulatus from sporocarp tissue reveals Ascomycota ectomycorrhizal fingerprints of genome expansion and a Proteobacteria-rich microbiome.</title>
        <authorList>
            <person name="Quandt C.A."/>
            <person name="Kohler A."/>
            <person name="Hesse C.N."/>
            <person name="Sharpton T.J."/>
            <person name="Martin F."/>
            <person name="Spatafora J.W."/>
        </authorList>
    </citation>
    <scope>NUCLEOTIDE SEQUENCE [LARGE SCALE GENOMIC DNA]</scope>
    <source>
        <strain evidence="11 12">OSC145934</strain>
    </source>
</reference>
<evidence type="ECO:0000256" key="9">
    <source>
        <dbReference type="ARBA" id="ARBA00067014"/>
    </source>
</evidence>
<dbReference type="PANTHER" id="PTHR42790">
    <property type="entry name" value="AMINOTRANSFERASE"/>
    <property type="match status" value="1"/>
</dbReference>
<accession>A0A232M409</accession>
<evidence type="ECO:0000256" key="1">
    <source>
        <dbReference type="ARBA" id="ARBA00001933"/>
    </source>
</evidence>
<comment type="caution">
    <text evidence="11">The sequence shown here is derived from an EMBL/GenBank/DDBJ whole genome shotgun (WGS) entry which is preliminary data.</text>
</comment>
<evidence type="ECO:0000256" key="7">
    <source>
        <dbReference type="ARBA" id="ARBA00022898"/>
    </source>
</evidence>
<evidence type="ECO:0000313" key="12">
    <source>
        <dbReference type="Proteomes" id="UP000243515"/>
    </source>
</evidence>
<comment type="cofactor">
    <cofactor evidence="1">
        <name>pyridoxal 5'-phosphate</name>
        <dbReference type="ChEBI" id="CHEBI:597326"/>
    </cofactor>
</comment>
<protein>
    <recommendedName>
        <fullName evidence="9">aromatic-amino-acid transaminase</fullName>
        <ecNumber evidence="9">2.6.1.57</ecNumber>
    </recommendedName>
</protein>
<dbReference type="InterPro" id="IPR050859">
    <property type="entry name" value="Class-I_PLP-dep_aminotransf"/>
</dbReference>
<comment type="similarity">
    <text evidence="3">Belongs to the class-I pyridoxal-phosphate-dependent aminotransferase family.</text>
</comment>
<evidence type="ECO:0000256" key="6">
    <source>
        <dbReference type="ARBA" id="ARBA00022679"/>
    </source>
</evidence>
<dbReference type="GO" id="GO:0008793">
    <property type="term" value="F:aromatic-amino-acid transaminase activity"/>
    <property type="evidence" value="ECO:0007669"/>
    <property type="project" value="TreeGrafter"/>
</dbReference>
<dbReference type="GO" id="GO:0005737">
    <property type="term" value="C:cytoplasm"/>
    <property type="evidence" value="ECO:0007669"/>
    <property type="project" value="UniProtKB-SubCell"/>
</dbReference>
<dbReference type="OrthoDB" id="691673at2759"/>
<dbReference type="GO" id="GO:0006571">
    <property type="term" value="P:tyrosine biosynthetic process"/>
    <property type="evidence" value="ECO:0007669"/>
    <property type="project" value="TreeGrafter"/>
</dbReference>
<sequence>MSPSIDIDIREETDVVVSNPLTIDSVTTWRTKTTVPTGTAPFTSSEMFKSPSPILKQAADYLKIPGLISLGGGLPSSEYFPIEEINLRVPNSPHFEAATLKSGGIATARKHDIRNKISQYDLEVALNYSQSTGSPQLLRFVTEHVEIVHCPPYSDWQCILTSGNTSAWDTALRILVEKGDYILTEEYTFSSALETAFPLGVRTVAVKMDTQGCLPESLDETLTDWDESARGARKPRILYVIPTGQNPTGATQGLERRLELYRVAQKHDLFIVEDDPYYFLQIEPYTPPDEPSIPPPSSHDEFLKALVPSFLSIDVDGRVLRLDSFSKVISPGSRAGWIVASEQIVDRFIRLFECSTQNPSGISQIVLFKLLDEQWGHPGYLDWLIHLRMHYTERRNTMVQACEKFLPLAVASWAPPSAGMFHWIQVDWRKHPGVRSGMTHDSIEMAIFKAAVDRGVLVSRGSWFRADKSLIEENMFFRVTFAAAPADKISEAIRRFADALRAEFGL</sequence>
<evidence type="ECO:0000256" key="8">
    <source>
        <dbReference type="ARBA" id="ARBA00051993"/>
    </source>
</evidence>
<evidence type="ECO:0000256" key="4">
    <source>
        <dbReference type="ARBA" id="ARBA00022490"/>
    </source>
</evidence>
<dbReference type="PANTHER" id="PTHR42790:SF21">
    <property type="entry name" value="AROMATIC_AMINOADIPATE AMINOTRANSFERASE 1"/>
    <property type="match status" value="1"/>
</dbReference>
<dbReference type="GO" id="GO:0009074">
    <property type="term" value="P:aromatic amino acid family catabolic process"/>
    <property type="evidence" value="ECO:0007669"/>
    <property type="project" value="TreeGrafter"/>
</dbReference>
<evidence type="ECO:0000256" key="5">
    <source>
        <dbReference type="ARBA" id="ARBA00022576"/>
    </source>
</evidence>
<keyword evidence="6" id="KW-0808">Transferase</keyword>
<dbReference type="InterPro" id="IPR015421">
    <property type="entry name" value="PyrdxlP-dep_Trfase_major"/>
</dbReference>
<keyword evidence="7" id="KW-0663">Pyridoxal phosphate</keyword>
<keyword evidence="12" id="KW-1185">Reference proteome</keyword>
<dbReference type="AlphaFoldDB" id="A0A232M409"/>
<keyword evidence="5" id="KW-0032">Aminotransferase</keyword>
<dbReference type="Pfam" id="PF00155">
    <property type="entry name" value="Aminotran_1_2"/>
    <property type="match status" value="1"/>
</dbReference>
<dbReference type="EC" id="2.6.1.57" evidence="9"/>
<proteinExistence type="inferred from homology"/>
<evidence type="ECO:0000256" key="3">
    <source>
        <dbReference type="ARBA" id="ARBA00007441"/>
    </source>
</evidence>
<dbReference type="FunFam" id="3.40.640.10:FF:000074">
    <property type="entry name" value="Aromatic amino acid aminotransferase"/>
    <property type="match status" value="1"/>
</dbReference>
<dbReference type="GO" id="GO:0047536">
    <property type="term" value="F:2-aminoadipate transaminase activity"/>
    <property type="evidence" value="ECO:0007669"/>
    <property type="project" value="TreeGrafter"/>
</dbReference>
<dbReference type="SUPFAM" id="SSF53383">
    <property type="entry name" value="PLP-dependent transferases"/>
    <property type="match status" value="1"/>
</dbReference>
<dbReference type="GO" id="GO:0030170">
    <property type="term" value="F:pyridoxal phosphate binding"/>
    <property type="evidence" value="ECO:0007669"/>
    <property type="project" value="InterPro"/>
</dbReference>
<dbReference type="Gene3D" id="3.40.640.10">
    <property type="entry name" value="Type I PLP-dependent aspartate aminotransferase-like (Major domain)"/>
    <property type="match status" value="1"/>
</dbReference>
<organism evidence="11 12">
    <name type="scientific">Elaphomyces granulatus</name>
    <dbReference type="NCBI Taxonomy" id="519963"/>
    <lineage>
        <taxon>Eukaryota</taxon>
        <taxon>Fungi</taxon>
        <taxon>Dikarya</taxon>
        <taxon>Ascomycota</taxon>
        <taxon>Pezizomycotina</taxon>
        <taxon>Eurotiomycetes</taxon>
        <taxon>Eurotiomycetidae</taxon>
        <taxon>Eurotiales</taxon>
        <taxon>Elaphomycetaceae</taxon>
        <taxon>Elaphomyces</taxon>
    </lineage>
</organism>
<comment type="subcellular location">
    <subcellularLocation>
        <location evidence="2">Cytoplasm</location>
    </subcellularLocation>
</comment>
<dbReference type="InterPro" id="IPR015424">
    <property type="entry name" value="PyrdxlP-dep_Trfase"/>
</dbReference>
<evidence type="ECO:0000313" key="11">
    <source>
        <dbReference type="EMBL" id="OXV10837.1"/>
    </source>
</evidence>
<dbReference type="CDD" id="cd00609">
    <property type="entry name" value="AAT_like"/>
    <property type="match status" value="1"/>
</dbReference>
<gene>
    <name evidence="11" type="ORF">Egran_01389</name>
</gene>
<dbReference type="EMBL" id="NPHW01002735">
    <property type="protein sequence ID" value="OXV10837.1"/>
    <property type="molecule type" value="Genomic_DNA"/>
</dbReference>
<dbReference type="InterPro" id="IPR004839">
    <property type="entry name" value="Aminotransferase_I/II_large"/>
</dbReference>
<dbReference type="Proteomes" id="UP000243515">
    <property type="component" value="Unassembled WGS sequence"/>
</dbReference>
<name>A0A232M409_9EURO</name>
<evidence type="ECO:0000259" key="10">
    <source>
        <dbReference type="Pfam" id="PF00155"/>
    </source>
</evidence>